<feature type="region of interest" description="Disordered" evidence="10">
    <location>
        <begin position="1"/>
        <end position="32"/>
    </location>
</feature>
<dbReference type="InterPro" id="IPR005490">
    <property type="entry name" value="LD_TPept_cat_dom"/>
</dbReference>
<dbReference type="Pfam" id="PF03734">
    <property type="entry name" value="YkuD"/>
    <property type="match status" value="1"/>
</dbReference>
<feature type="active site" description="Proton donor/acceptor" evidence="9">
    <location>
        <position position="204"/>
    </location>
</feature>
<name>A0A4U6SEC1_BRAEL</name>
<reference evidence="12 13" key="1">
    <citation type="submission" date="2019-05" db="EMBL/GenBank/DDBJ databases">
        <title>Draft Genome of Bradyrhizobium elkanii strain SEMIA 938, Used in Commercial Inoculants for Lupinus spp. in Brazil.</title>
        <authorList>
            <person name="Hungria M."/>
            <person name="Delamuta J.R.M."/>
            <person name="Ribeiro R.A."/>
            <person name="Nogueira M.A."/>
        </authorList>
    </citation>
    <scope>NUCLEOTIDE SEQUENCE [LARGE SCALE GENOMIC DNA]</scope>
    <source>
        <strain evidence="12 13">Semia 938</strain>
    </source>
</reference>
<dbReference type="EMBL" id="SZZP01000002">
    <property type="protein sequence ID" value="TKV83196.1"/>
    <property type="molecule type" value="Genomic_DNA"/>
</dbReference>
<evidence type="ECO:0000259" key="11">
    <source>
        <dbReference type="PROSITE" id="PS52029"/>
    </source>
</evidence>
<feature type="active site" description="Nucleophile" evidence="9">
    <location>
        <position position="220"/>
    </location>
</feature>
<feature type="domain" description="L,D-TPase catalytic" evidence="11">
    <location>
        <begin position="115"/>
        <end position="244"/>
    </location>
</feature>
<evidence type="ECO:0000256" key="3">
    <source>
        <dbReference type="ARBA" id="ARBA00022676"/>
    </source>
</evidence>
<evidence type="ECO:0000256" key="9">
    <source>
        <dbReference type="PROSITE-ProRule" id="PRU01373"/>
    </source>
</evidence>
<accession>A0A4U6SEC1</accession>
<keyword evidence="4" id="KW-0808">Transferase</keyword>
<comment type="pathway">
    <text evidence="1 9">Cell wall biogenesis; peptidoglycan biosynthesis.</text>
</comment>
<dbReference type="Gene3D" id="2.40.440.10">
    <property type="entry name" value="L,D-transpeptidase catalytic domain-like"/>
    <property type="match status" value="1"/>
</dbReference>
<dbReference type="GO" id="GO:0071555">
    <property type="term" value="P:cell wall organization"/>
    <property type="evidence" value="ECO:0007669"/>
    <property type="project" value="UniProtKB-UniRule"/>
</dbReference>
<dbReference type="InterPro" id="IPR038063">
    <property type="entry name" value="Transpep_catalytic_dom"/>
</dbReference>
<dbReference type="PANTHER" id="PTHR30582:SF24">
    <property type="entry name" value="L,D-TRANSPEPTIDASE ERFK_SRFK-RELATED"/>
    <property type="match status" value="1"/>
</dbReference>
<keyword evidence="3" id="KW-0328">Glycosyltransferase</keyword>
<dbReference type="PROSITE" id="PS52029">
    <property type="entry name" value="LD_TPASE"/>
    <property type="match status" value="1"/>
</dbReference>
<dbReference type="SUPFAM" id="SSF141523">
    <property type="entry name" value="L,D-transpeptidase catalytic domain-like"/>
    <property type="match status" value="1"/>
</dbReference>
<dbReference type="GO" id="GO:0018104">
    <property type="term" value="P:peptidoglycan-protein cross-linking"/>
    <property type="evidence" value="ECO:0007669"/>
    <property type="project" value="TreeGrafter"/>
</dbReference>
<evidence type="ECO:0000256" key="5">
    <source>
        <dbReference type="ARBA" id="ARBA00022801"/>
    </source>
</evidence>
<organism evidence="12 13">
    <name type="scientific">Bradyrhizobium elkanii</name>
    <dbReference type="NCBI Taxonomy" id="29448"/>
    <lineage>
        <taxon>Bacteria</taxon>
        <taxon>Pseudomonadati</taxon>
        <taxon>Pseudomonadota</taxon>
        <taxon>Alphaproteobacteria</taxon>
        <taxon>Hyphomicrobiales</taxon>
        <taxon>Nitrobacteraceae</taxon>
        <taxon>Bradyrhizobium</taxon>
    </lineage>
</organism>
<sequence>MRVGPASHHHDAHPVQGQHMTQQSVSSRRLASRAARTLAHTLAIGSVLLVTPLVVSTSASAQVRSSALGYASTQPGAFPADEVMNDPSSGVGEDGALPERLRRTTVALNTTEAPGTIIIDTGNTALYYVLGGGRAIRYGVGVGREGFTWAGVQSISRKAEWPDWHPPAEMIRRQPYLPRFMAGGPGNPLGARAMYLGSSEYRIHGTNDPSTIGKFVSSGCIRLTNEDVSDLFSRVDVGTRVVVLPKNAPHLAAREIGPTTTQISVRPAAARPRPAAMTLPSGRQAMNIPTASSLY</sequence>
<evidence type="ECO:0000256" key="2">
    <source>
        <dbReference type="ARBA" id="ARBA00005992"/>
    </source>
</evidence>
<evidence type="ECO:0000256" key="4">
    <source>
        <dbReference type="ARBA" id="ARBA00022679"/>
    </source>
</evidence>
<dbReference type="GO" id="GO:0016757">
    <property type="term" value="F:glycosyltransferase activity"/>
    <property type="evidence" value="ECO:0007669"/>
    <property type="project" value="UniProtKB-KW"/>
</dbReference>
<dbReference type="UniPathway" id="UPA00219"/>
<dbReference type="GO" id="GO:0071972">
    <property type="term" value="F:peptidoglycan L,D-transpeptidase activity"/>
    <property type="evidence" value="ECO:0007669"/>
    <property type="project" value="TreeGrafter"/>
</dbReference>
<evidence type="ECO:0000256" key="6">
    <source>
        <dbReference type="ARBA" id="ARBA00022960"/>
    </source>
</evidence>
<evidence type="ECO:0000313" key="12">
    <source>
        <dbReference type="EMBL" id="TKV83196.1"/>
    </source>
</evidence>
<dbReference type="CDD" id="cd16913">
    <property type="entry name" value="YkuD_like"/>
    <property type="match status" value="1"/>
</dbReference>
<dbReference type="Proteomes" id="UP000305095">
    <property type="component" value="Unassembled WGS sequence"/>
</dbReference>
<comment type="caution">
    <text evidence="12">The sequence shown here is derived from an EMBL/GenBank/DDBJ whole genome shotgun (WGS) entry which is preliminary data.</text>
</comment>
<evidence type="ECO:0000256" key="7">
    <source>
        <dbReference type="ARBA" id="ARBA00022984"/>
    </source>
</evidence>
<dbReference type="GO" id="GO:0005576">
    <property type="term" value="C:extracellular region"/>
    <property type="evidence" value="ECO:0007669"/>
    <property type="project" value="TreeGrafter"/>
</dbReference>
<dbReference type="AlphaFoldDB" id="A0A4U6SEC1"/>
<evidence type="ECO:0000313" key="13">
    <source>
        <dbReference type="Proteomes" id="UP000305095"/>
    </source>
</evidence>
<dbReference type="GO" id="GO:0008360">
    <property type="term" value="P:regulation of cell shape"/>
    <property type="evidence" value="ECO:0007669"/>
    <property type="project" value="UniProtKB-UniRule"/>
</dbReference>
<keyword evidence="8 9" id="KW-0961">Cell wall biogenesis/degradation</keyword>
<evidence type="ECO:0000256" key="8">
    <source>
        <dbReference type="ARBA" id="ARBA00023316"/>
    </source>
</evidence>
<dbReference type="PANTHER" id="PTHR30582">
    <property type="entry name" value="L,D-TRANSPEPTIDASE"/>
    <property type="match status" value="1"/>
</dbReference>
<keyword evidence="5" id="KW-0378">Hydrolase</keyword>
<evidence type="ECO:0000256" key="10">
    <source>
        <dbReference type="SAM" id="MobiDB-lite"/>
    </source>
</evidence>
<proteinExistence type="inferred from homology"/>
<comment type="similarity">
    <text evidence="2">Belongs to the YkuD family.</text>
</comment>
<dbReference type="FunFam" id="2.40.440.10:FF:000002">
    <property type="entry name" value="L,D-transpeptidase ErfK/SrfK"/>
    <property type="match status" value="1"/>
</dbReference>
<protein>
    <submittedName>
        <fullName evidence="12">L,D-transpeptidase</fullName>
    </submittedName>
</protein>
<evidence type="ECO:0000256" key="1">
    <source>
        <dbReference type="ARBA" id="ARBA00004752"/>
    </source>
</evidence>
<keyword evidence="6 9" id="KW-0133">Cell shape</keyword>
<dbReference type="InterPro" id="IPR050979">
    <property type="entry name" value="LD-transpeptidase"/>
</dbReference>
<keyword evidence="7 9" id="KW-0573">Peptidoglycan synthesis</keyword>
<gene>
    <name evidence="12" type="ORF">FDV58_02825</name>
</gene>